<name>A0ABU9SL12_9BURK</name>
<accession>A0ABU9SL12</accession>
<protein>
    <recommendedName>
        <fullName evidence="3">DUF2147 domain-containing protein</fullName>
    </recommendedName>
</protein>
<gene>
    <name evidence="1" type="ORF">VSR33_31660</name>
</gene>
<reference evidence="1 2" key="1">
    <citation type="submission" date="2024-01" db="EMBL/GenBank/DDBJ databases">
        <title>The diversity of rhizobia nodulating Mimosa spp. in eleven states of Brazil covering several biomes is determined by host plant, location, and edaphic factors.</title>
        <authorList>
            <person name="Rouws L."/>
            <person name="Barauna A."/>
            <person name="Beukes C."/>
            <person name="De Faria S.M."/>
            <person name="Gross E."/>
            <person name="Dos Reis Junior F.B."/>
            <person name="Simon M."/>
            <person name="Maluk M."/>
            <person name="Odee D.W."/>
            <person name="Kenicer G."/>
            <person name="Young J.P.W."/>
            <person name="Reis V.M."/>
            <person name="Zilli J."/>
            <person name="James E.K."/>
        </authorList>
    </citation>
    <scope>NUCLEOTIDE SEQUENCE [LARGE SCALE GENOMIC DNA]</scope>
    <source>
        <strain evidence="1 2">JPY164</strain>
    </source>
</reference>
<evidence type="ECO:0000313" key="2">
    <source>
        <dbReference type="Proteomes" id="UP001390669"/>
    </source>
</evidence>
<comment type="caution">
    <text evidence="1">The sequence shown here is derived from an EMBL/GenBank/DDBJ whole genome shotgun (WGS) entry which is preliminary data.</text>
</comment>
<proteinExistence type="predicted"/>
<evidence type="ECO:0008006" key="3">
    <source>
        <dbReference type="Google" id="ProtNLM"/>
    </source>
</evidence>
<organism evidence="1 2">
    <name type="scientific">Paraburkholderia guartelaensis</name>
    <dbReference type="NCBI Taxonomy" id="2546446"/>
    <lineage>
        <taxon>Bacteria</taxon>
        <taxon>Pseudomonadati</taxon>
        <taxon>Pseudomonadota</taxon>
        <taxon>Betaproteobacteria</taxon>
        <taxon>Burkholderiales</taxon>
        <taxon>Burkholderiaceae</taxon>
        <taxon>Paraburkholderia</taxon>
    </lineage>
</organism>
<keyword evidence="2" id="KW-1185">Reference proteome</keyword>
<evidence type="ECO:0000313" key="1">
    <source>
        <dbReference type="EMBL" id="MEM5452014.1"/>
    </source>
</evidence>
<dbReference type="RefSeq" id="WP_406953891.1">
    <property type="nucleotide sequence ID" value="NZ_JAYMRW010000018.1"/>
</dbReference>
<dbReference type="EMBL" id="JAYMRW010000018">
    <property type="protein sequence ID" value="MEM5452014.1"/>
    <property type="molecule type" value="Genomic_DNA"/>
</dbReference>
<sequence length="191" mass="20660">MHKNRIIQTSVFLGSVLFIALGITRPAEASGPFDGNWIFKYSCNGATGEFADRCRRGEGDSFTLVNLTESGKRVCGYHIATGYGQNKVDEGDLDGGGPSIFGAVSGDTATVRFRSAWTGAIGIATITRRKDTIVWHVVRPLTEQSVFPDDAVLSKYISRRPYRPTACSKGGGGGPLDDFQFGEFTPLEAER</sequence>
<dbReference type="Proteomes" id="UP001390669">
    <property type="component" value="Unassembled WGS sequence"/>
</dbReference>